<accession>Q0U5S7</accession>
<reference evidence="3" key="1">
    <citation type="journal article" date="2007" name="Plant Cell">
        <title>Dothideomycete-plant interactions illuminated by genome sequencing and EST analysis of the wheat pathogen Stagonospora nodorum.</title>
        <authorList>
            <person name="Hane J.K."/>
            <person name="Lowe R.G."/>
            <person name="Solomon P.S."/>
            <person name="Tan K.C."/>
            <person name="Schoch C.L."/>
            <person name="Spatafora J.W."/>
            <person name="Crous P.W."/>
            <person name="Kodira C."/>
            <person name="Birren B.W."/>
            <person name="Galagan J.E."/>
            <person name="Torriani S.F."/>
            <person name="McDonald B.A."/>
            <person name="Oliver R.P."/>
        </authorList>
    </citation>
    <scope>NUCLEOTIDE SEQUENCE [LARGE SCALE GENOMIC DNA]</scope>
    <source>
        <strain evidence="3">SN15 / ATCC MYA-4574 / FGSC 10173</strain>
    </source>
</reference>
<dbReference type="KEGG" id="pno:SNOG_12887"/>
<evidence type="ECO:0000256" key="1">
    <source>
        <dbReference type="SAM" id="MobiDB-lite"/>
    </source>
</evidence>
<protein>
    <submittedName>
        <fullName evidence="2">Uncharacterized protein</fullName>
    </submittedName>
</protein>
<feature type="compositionally biased region" description="Polar residues" evidence="1">
    <location>
        <begin position="32"/>
        <end position="52"/>
    </location>
</feature>
<dbReference type="RefSeq" id="XP_001803103.1">
    <property type="nucleotide sequence ID" value="XM_001803051.1"/>
</dbReference>
<proteinExistence type="predicted"/>
<dbReference type="EMBL" id="CH445348">
    <property type="protein sequence ID" value="EAT79687.1"/>
    <property type="molecule type" value="Genomic_DNA"/>
</dbReference>
<dbReference type="Proteomes" id="UP000001055">
    <property type="component" value="Unassembled WGS sequence"/>
</dbReference>
<gene>
    <name evidence="2" type="ORF">SNOG_12887</name>
</gene>
<sequence length="52" mass="5759">MSETRYEPFVAYVMRVVLLKHGAGDVNDGGDHQQNTVNVHKKPSSQGSVPFM</sequence>
<feature type="region of interest" description="Disordered" evidence="1">
    <location>
        <begin position="25"/>
        <end position="52"/>
    </location>
</feature>
<dbReference type="InParanoid" id="Q0U5S7"/>
<evidence type="ECO:0000313" key="2">
    <source>
        <dbReference type="EMBL" id="EAT79687.1"/>
    </source>
</evidence>
<organism evidence="2 3">
    <name type="scientific">Phaeosphaeria nodorum (strain SN15 / ATCC MYA-4574 / FGSC 10173)</name>
    <name type="common">Glume blotch fungus</name>
    <name type="synonym">Parastagonospora nodorum</name>
    <dbReference type="NCBI Taxonomy" id="321614"/>
    <lineage>
        <taxon>Eukaryota</taxon>
        <taxon>Fungi</taxon>
        <taxon>Dikarya</taxon>
        <taxon>Ascomycota</taxon>
        <taxon>Pezizomycotina</taxon>
        <taxon>Dothideomycetes</taxon>
        <taxon>Pleosporomycetidae</taxon>
        <taxon>Pleosporales</taxon>
        <taxon>Pleosporineae</taxon>
        <taxon>Phaeosphaeriaceae</taxon>
        <taxon>Parastagonospora</taxon>
    </lineage>
</organism>
<dbReference type="GeneID" id="5980016"/>
<name>Q0U5S7_PHANO</name>
<dbReference type="AlphaFoldDB" id="Q0U5S7"/>
<evidence type="ECO:0000313" key="3">
    <source>
        <dbReference type="Proteomes" id="UP000001055"/>
    </source>
</evidence>